<reference evidence="2 3" key="1">
    <citation type="submission" date="2019-12" db="EMBL/GenBank/DDBJ databases">
        <title>Comparative genomics gives insights into the taxonomy of the Azoarcus-Aromatoleum group and reveals separate origins of nif in the plant-associated Azoarcus and non-plant-associated Aromatoleum sub-groups.</title>
        <authorList>
            <person name="Lafos M."/>
            <person name="Maluk M."/>
            <person name="Batista M."/>
            <person name="Junghare M."/>
            <person name="Carmona M."/>
            <person name="Faoro H."/>
            <person name="Cruz L.M."/>
            <person name="Battistoni F."/>
            <person name="De Souza E."/>
            <person name="Pedrosa F."/>
            <person name="Chen W.-M."/>
            <person name="Poole P.S."/>
            <person name="Dixon R.A."/>
            <person name="James E.K."/>
        </authorList>
    </citation>
    <scope>NUCLEOTIDE SEQUENCE [LARGE SCALE GENOMIC DNA]</scope>
    <source>
        <strain evidence="2 3">T</strain>
    </source>
</reference>
<comment type="caution">
    <text evidence="2">The sequence shown here is derived from an EMBL/GenBank/DDBJ whole genome shotgun (WGS) entry which is preliminary data.</text>
</comment>
<proteinExistence type="predicted"/>
<accession>A0ABX1NNK7</accession>
<dbReference type="EMBL" id="WTVS01000113">
    <property type="protein sequence ID" value="NMG00943.1"/>
    <property type="molecule type" value="Genomic_DNA"/>
</dbReference>
<keyword evidence="3" id="KW-1185">Reference proteome</keyword>
<dbReference type="Gene3D" id="1.10.510.10">
    <property type="entry name" value="Transferase(Phosphotransferase) domain 1"/>
    <property type="match status" value="2"/>
</dbReference>
<organism evidence="2 3">
    <name type="scientific">Aromatoleum toluolicum</name>
    <dbReference type="NCBI Taxonomy" id="90060"/>
    <lineage>
        <taxon>Bacteria</taxon>
        <taxon>Pseudomonadati</taxon>
        <taxon>Pseudomonadota</taxon>
        <taxon>Betaproteobacteria</taxon>
        <taxon>Rhodocyclales</taxon>
        <taxon>Rhodocyclaceae</taxon>
        <taxon>Aromatoleum</taxon>
    </lineage>
</organism>
<evidence type="ECO:0000313" key="2">
    <source>
        <dbReference type="EMBL" id="NMG00943.1"/>
    </source>
</evidence>
<feature type="region of interest" description="Disordered" evidence="1">
    <location>
        <begin position="1"/>
        <end position="20"/>
    </location>
</feature>
<gene>
    <name evidence="2" type="ORF">GPA27_26560</name>
</gene>
<dbReference type="Pfam" id="PF06293">
    <property type="entry name" value="Kdo"/>
    <property type="match status" value="2"/>
</dbReference>
<dbReference type="SUPFAM" id="SSF56112">
    <property type="entry name" value="Protein kinase-like (PK-like)"/>
    <property type="match status" value="2"/>
</dbReference>
<sequence>MTEPLLPDLPPERVPGPAPLADAAALRGAGRTPAVPFRVTLADGRTLVMTRLLRVLPGKRIVGDSLLDGRRVLAKLFVDKDSARRAERERQGIAALAAGGIPTPALVAADALPGGGHLLTTEFLDGATTLLDHWRPLAERPPGDAAALALLAPAFSLLGRLHRAGLAHDDLHFGNFLVHDGRLYLIDGDAVTTANAPLASKPAARDLAMLIAQLPRTWDGALTPLLDAYCDGGASTLDDAVLARALRHERAWRLRDYLAKTGRDCTLFRVRRSLHRFEAVVRSEADALTPLLADPDRWIESGRSLKRGNTCTVARVELGGRQLVVKRYNLKHLGHAISRAWRPTRAWHSWREAHRLSLFGIPTPRPLALIEERWGPLRARAWLVTEYCDGPDMRAHLEPDAAPAPAEAASLKTLFDTLYRERISHGDLKATNLLWDGNKSLLIDLDAARQHATIAGFHRAWRRDRARFLRNWPADSPLHRWLDAMLPGRP</sequence>
<dbReference type="InterPro" id="IPR011009">
    <property type="entry name" value="Kinase-like_dom_sf"/>
</dbReference>
<dbReference type="RefSeq" id="WP_169143447.1">
    <property type="nucleotide sequence ID" value="NZ_WTVS01000113.1"/>
</dbReference>
<protein>
    <submittedName>
        <fullName evidence="2">Uncharacterized protein</fullName>
    </submittedName>
</protein>
<name>A0ABX1NNK7_9RHOO</name>
<evidence type="ECO:0000256" key="1">
    <source>
        <dbReference type="SAM" id="MobiDB-lite"/>
    </source>
</evidence>
<evidence type="ECO:0000313" key="3">
    <source>
        <dbReference type="Proteomes" id="UP000634522"/>
    </source>
</evidence>
<dbReference type="Proteomes" id="UP000634522">
    <property type="component" value="Unassembled WGS sequence"/>
</dbReference>
<feature type="compositionally biased region" description="Pro residues" evidence="1">
    <location>
        <begin position="7"/>
        <end position="18"/>
    </location>
</feature>